<keyword evidence="1" id="KW-0456">Lyase</keyword>
<evidence type="ECO:0000313" key="2">
    <source>
        <dbReference type="Proteomes" id="UP000246410"/>
    </source>
</evidence>
<accession>A0A317N6W8</accession>
<dbReference type="PANTHER" id="PTHR42905">
    <property type="entry name" value="PHOSPHOENOLPYRUVATE CARBOXYLASE"/>
    <property type="match status" value="1"/>
</dbReference>
<dbReference type="PANTHER" id="PTHR42905:SF16">
    <property type="entry name" value="CARBOXYPHOSPHONOENOLPYRUVATE PHOSPHONOMUTASE-LIKE PROTEIN (AFU_ORTHOLOGUE AFUA_5G07230)"/>
    <property type="match status" value="1"/>
</dbReference>
<reference evidence="1 2" key="1">
    <citation type="submission" date="2018-05" db="EMBL/GenBank/DDBJ databases">
        <title>Genomic Encyclopedia of Type Strains, Phase IV (KMG-IV): sequencing the most valuable type-strain genomes for metagenomic binning, comparative biology and taxonomic classification.</title>
        <authorList>
            <person name="Goeker M."/>
        </authorList>
    </citation>
    <scope>NUCLEOTIDE SEQUENCE [LARGE SCALE GENOMIC DNA]</scope>
    <source>
        <strain evidence="1 2">DSM 44717</strain>
    </source>
</reference>
<dbReference type="Gene3D" id="3.20.20.60">
    <property type="entry name" value="Phosphoenolpyruvate-binding domains"/>
    <property type="match status" value="1"/>
</dbReference>
<proteinExistence type="predicted"/>
<gene>
    <name evidence="1" type="ORF">DFR69_112179</name>
</gene>
<dbReference type="InterPro" id="IPR039556">
    <property type="entry name" value="ICL/PEPM"/>
</dbReference>
<sequence>MTTFHELHRGDRPLILPNAWDFASGALLVEAGFPAIATTSLGVAAAAGLPDGAAASAEETLALARRLVRLPVPVSIDVEAGFAADPESVADYVARLADLGVAGINLEDGRDNAALAPPERQAELLHAVRTRVPHLFVNARIDTYWFGVDQSSTLLRAREYAAAGADGLFVPGVTDPAVITALVEATPLPLNTLYSPAGPDIDASAALGVRRISTGSALYRAALGAALDLARTVRGDTAQSPAVPGYRDIQSLLTGSSPAVGRTCPNSST</sequence>
<organism evidence="1 2">
    <name type="scientific">Nocardia neocaledoniensis</name>
    <dbReference type="NCBI Taxonomy" id="236511"/>
    <lineage>
        <taxon>Bacteria</taxon>
        <taxon>Bacillati</taxon>
        <taxon>Actinomycetota</taxon>
        <taxon>Actinomycetes</taxon>
        <taxon>Mycobacteriales</taxon>
        <taxon>Nocardiaceae</taxon>
        <taxon>Nocardia</taxon>
    </lineage>
</organism>
<dbReference type="CDD" id="cd00377">
    <property type="entry name" value="ICL_PEPM"/>
    <property type="match status" value="1"/>
</dbReference>
<dbReference type="AlphaFoldDB" id="A0A317N6W8"/>
<dbReference type="Proteomes" id="UP000246410">
    <property type="component" value="Unassembled WGS sequence"/>
</dbReference>
<keyword evidence="2" id="KW-1185">Reference proteome</keyword>
<dbReference type="EMBL" id="QGTL01000012">
    <property type="protein sequence ID" value="PWV70759.1"/>
    <property type="molecule type" value="Genomic_DNA"/>
</dbReference>
<dbReference type="RefSeq" id="WP_110040488.1">
    <property type="nucleotide sequence ID" value="NZ_QGTL01000012.1"/>
</dbReference>
<dbReference type="SUPFAM" id="SSF51621">
    <property type="entry name" value="Phosphoenolpyruvate/pyruvate domain"/>
    <property type="match status" value="1"/>
</dbReference>
<name>A0A317N6W8_9NOCA</name>
<comment type="caution">
    <text evidence="1">The sequence shown here is derived from an EMBL/GenBank/DDBJ whole genome shotgun (WGS) entry which is preliminary data.</text>
</comment>
<dbReference type="InterPro" id="IPR015813">
    <property type="entry name" value="Pyrv/PenolPyrv_kinase-like_dom"/>
</dbReference>
<dbReference type="Pfam" id="PF13714">
    <property type="entry name" value="PEP_mutase"/>
    <property type="match status" value="1"/>
</dbReference>
<evidence type="ECO:0000313" key="1">
    <source>
        <dbReference type="EMBL" id="PWV70759.1"/>
    </source>
</evidence>
<dbReference type="GO" id="GO:0016829">
    <property type="term" value="F:lyase activity"/>
    <property type="evidence" value="ECO:0007669"/>
    <property type="project" value="UniProtKB-KW"/>
</dbReference>
<protein>
    <submittedName>
        <fullName evidence="1">2-methylisocitrate lyase-like PEP mutase family enzyme</fullName>
    </submittedName>
</protein>
<dbReference type="InterPro" id="IPR040442">
    <property type="entry name" value="Pyrv_kinase-like_dom_sf"/>
</dbReference>